<keyword evidence="5" id="KW-0694">RNA-binding</keyword>
<evidence type="ECO:0000313" key="10">
    <source>
        <dbReference type="Proteomes" id="UP000034617"/>
    </source>
</evidence>
<dbReference type="PROSITE" id="PS00358">
    <property type="entry name" value="RIBOSOMAL_L5"/>
    <property type="match status" value="1"/>
</dbReference>
<dbReference type="PANTHER" id="PTHR11994">
    <property type="entry name" value="60S RIBOSOMAL PROTEIN L11-RELATED"/>
    <property type="match status" value="1"/>
</dbReference>
<evidence type="ECO:0000256" key="1">
    <source>
        <dbReference type="ARBA" id="ARBA00008553"/>
    </source>
</evidence>
<name>A0A0G1GWT4_9BACT</name>
<dbReference type="GO" id="GO:0000049">
    <property type="term" value="F:tRNA binding"/>
    <property type="evidence" value="ECO:0007669"/>
    <property type="project" value="UniProtKB-UniRule"/>
</dbReference>
<dbReference type="GO" id="GO:0005840">
    <property type="term" value="C:ribosome"/>
    <property type="evidence" value="ECO:0007669"/>
    <property type="project" value="UniProtKB-KW"/>
</dbReference>
<evidence type="ECO:0000256" key="5">
    <source>
        <dbReference type="HAMAP-Rule" id="MF_01333"/>
    </source>
</evidence>
<dbReference type="FunFam" id="3.30.1440.10:FF:000001">
    <property type="entry name" value="50S ribosomal protein L5"/>
    <property type="match status" value="1"/>
</dbReference>
<evidence type="ECO:0000259" key="7">
    <source>
        <dbReference type="Pfam" id="PF00281"/>
    </source>
</evidence>
<dbReference type="EMBL" id="LCHM01000008">
    <property type="protein sequence ID" value="KKT38663.1"/>
    <property type="molecule type" value="Genomic_DNA"/>
</dbReference>
<dbReference type="PIRSF" id="PIRSF002161">
    <property type="entry name" value="Ribosomal_L5"/>
    <property type="match status" value="1"/>
</dbReference>
<protein>
    <recommendedName>
        <fullName evidence="4 5">Large ribosomal subunit protein uL5</fullName>
    </recommendedName>
</protein>
<dbReference type="Pfam" id="PF00673">
    <property type="entry name" value="Ribosomal_L5_C"/>
    <property type="match status" value="1"/>
</dbReference>
<accession>A0A0G1GWT4</accession>
<comment type="function">
    <text evidence="5">This is 1 of the proteins that bind and probably mediate the attachment of the 5S RNA into the large ribosomal subunit, where it forms part of the central protuberance. In the 70S ribosome it contacts protein S13 of the 30S subunit (bridge B1b), connecting the 2 subunits; this bridge is implicated in subunit movement. Contacts the P site tRNA; the 5S rRNA and some of its associated proteins might help stabilize positioning of ribosome-bound tRNAs.</text>
</comment>
<evidence type="ECO:0000256" key="2">
    <source>
        <dbReference type="ARBA" id="ARBA00022980"/>
    </source>
</evidence>
<evidence type="ECO:0000259" key="8">
    <source>
        <dbReference type="Pfam" id="PF00673"/>
    </source>
</evidence>
<dbReference type="InterPro" id="IPR020930">
    <property type="entry name" value="Ribosomal_uL5_bac-type"/>
</dbReference>
<feature type="domain" description="Large ribosomal subunit protein uL5 N-terminal" evidence="7">
    <location>
        <begin position="35"/>
        <end position="91"/>
    </location>
</feature>
<gene>
    <name evidence="5" type="primary">rplE</name>
    <name evidence="9" type="ORF">UW22_C0008G0016</name>
</gene>
<keyword evidence="3 5" id="KW-0687">Ribonucleoprotein</keyword>
<keyword evidence="5" id="KW-0820">tRNA-binding</keyword>
<proteinExistence type="inferred from homology"/>
<organism evidence="9 10">
    <name type="scientific">Candidatus Gottesmanbacteria bacterium GW2011_GWB1_44_11c</name>
    <dbReference type="NCBI Taxonomy" id="1618447"/>
    <lineage>
        <taxon>Bacteria</taxon>
        <taxon>Candidatus Gottesmaniibacteriota</taxon>
    </lineage>
</organism>
<feature type="domain" description="Large ribosomal subunit protein uL5 C-terminal" evidence="8">
    <location>
        <begin position="95"/>
        <end position="188"/>
    </location>
</feature>
<dbReference type="Gene3D" id="3.30.1440.10">
    <property type="match status" value="1"/>
</dbReference>
<dbReference type="GO" id="GO:0003735">
    <property type="term" value="F:structural constituent of ribosome"/>
    <property type="evidence" value="ECO:0007669"/>
    <property type="project" value="InterPro"/>
</dbReference>
<dbReference type="InterPro" id="IPR002132">
    <property type="entry name" value="Ribosomal_uL5"/>
</dbReference>
<dbReference type="GO" id="GO:0019843">
    <property type="term" value="F:rRNA binding"/>
    <property type="evidence" value="ECO:0007669"/>
    <property type="project" value="UniProtKB-UniRule"/>
</dbReference>
<dbReference type="AlphaFoldDB" id="A0A0G1GWT4"/>
<keyword evidence="5" id="KW-0699">rRNA-binding</keyword>
<dbReference type="InterPro" id="IPR031309">
    <property type="entry name" value="Ribosomal_uL5_C"/>
</dbReference>
<comment type="caution">
    <text evidence="9">The sequence shown here is derived from an EMBL/GenBank/DDBJ whole genome shotgun (WGS) entry which is preliminary data.</text>
</comment>
<evidence type="ECO:0000256" key="6">
    <source>
        <dbReference type="RuleBase" id="RU003930"/>
    </source>
</evidence>
<evidence type="ECO:0000256" key="3">
    <source>
        <dbReference type="ARBA" id="ARBA00023274"/>
    </source>
</evidence>
<reference evidence="9 10" key="1">
    <citation type="journal article" date="2015" name="Nature">
        <title>rRNA introns, odd ribosomes, and small enigmatic genomes across a large radiation of phyla.</title>
        <authorList>
            <person name="Brown C.T."/>
            <person name="Hug L.A."/>
            <person name="Thomas B.C."/>
            <person name="Sharon I."/>
            <person name="Castelle C.J."/>
            <person name="Singh A."/>
            <person name="Wilkins M.J."/>
            <person name="Williams K.H."/>
            <person name="Banfield J.F."/>
        </authorList>
    </citation>
    <scope>NUCLEOTIDE SEQUENCE [LARGE SCALE GENOMIC DNA]</scope>
</reference>
<dbReference type="SUPFAM" id="SSF55282">
    <property type="entry name" value="RL5-like"/>
    <property type="match status" value="1"/>
</dbReference>
<dbReference type="Proteomes" id="UP000034617">
    <property type="component" value="Unassembled WGS sequence"/>
</dbReference>
<evidence type="ECO:0000256" key="4">
    <source>
        <dbReference type="ARBA" id="ARBA00035245"/>
    </source>
</evidence>
<dbReference type="HAMAP" id="MF_01333_B">
    <property type="entry name" value="Ribosomal_uL5_B"/>
    <property type="match status" value="1"/>
</dbReference>
<dbReference type="Pfam" id="PF00281">
    <property type="entry name" value="Ribosomal_L5"/>
    <property type="match status" value="1"/>
</dbReference>
<comment type="subunit">
    <text evidence="5">Part of the 50S ribosomal subunit; part of the 5S rRNA/L5/L18/L25 subcomplex. Contacts the 5S rRNA and the P site tRNA. Forms a bridge to the 30S subunit in the 70S ribosome.</text>
</comment>
<dbReference type="InterPro" id="IPR020929">
    <property type="entry name" value="Ribosomal_uL5_CS"/>
</dbReference>
<dbReference type="InterPro" id="IPR022803">
    <property type="entry name" value="Ribosomal_uL5_dom_sf"/>
</dbReference>
<evidence type="ECO:0000313" key="9">
    <source>
        <dbReference type="EMBL" id="KKT38663.1"/>
    </source>
</evidence>
<keyword evidence="2 5" id="KW-0689">Ribosomal protein</keyword>
<comment type="similarity">
    <text evidence="1 5 6">Belongs to the universal ribosomal protein uL5 family.</text>
</comment>
<dbReference type="InterPro" id="IPR031310">
    <property type="entry name" value="Ribosomal_uL5_N"/>
</dbReference>
<dbReference type="NCBIfam" id="NF000585">
    <property type="entry name" value="PRK00010.1"/>
    <property type="match status" value="1"/>
</dbReference>
<dbReference type="GO" id="GO:0006412">
    <property type="term" value="P:translation"/>
    <property type="evidence" value="ECO:0007669"/>
    <property type="project" value="UniProtKB-UniRule"/>
</dbReference>
<sequence>MQKVRTKNKLMKSYIFDQYRKEIIPKLQHQFGIENPMAIPQLMKIVINCGLGEALTDKKAMEKMRTQLQIMCGQRPVVTKAKKAISSFKLREGDPIGLKVTLRKKRMWDFFTRLICVALPRVHDFRGVPKNGFDGKGNYTLGLSEQTVFPELDFDLVDRVRGFEITFVTTAKTNDEGRGLLEGLGVPFEK</sequence>
<dbReference type="PATRIC" id="fig|1618447.3.peg.330"/>
<dbReference type="GO" id="GO:1990904">
    <property type="term" value="C:ribonucleoprotein complex"/>
    <property type="evidence" value="ECO:0007669"/>
    <property type="project" value="UniProtKB-KW"/>
</dbReference>